<dbReference type="InterPro" id="IPR025383">
    <property type="entry name" value="MrpA_C/MbhD"/>
</dbReference>
<feature type="transmembrane region" description="Helical" evidence="6">
    <location>
        <begin position="12"/>
        <end position="33"/>
    </location>
</feature>
<keyword evidence="3 6" id="KW-0812">Transmembrane</keyword>
<evidence type="ECO:0000256" key="5">
    <source>
        <dbReference type="ARBA" id="ARBA00023136"/>
    </source>
</evidence>
<dbReference type="InterPro" id="IPR042106">
    <property type="entry name" value="Nuo/plastoQ_OxRdtase_6_NuoJ"/>
</dbReference>
<dbReference type="Proteomes" id="UP000001013">
    <property type="component" value="Chromosome"/>
</dbReference>
<evidence type="ECO:0000256" key="1">
    <source>
        <dbReference type="ARBA" id="ARBA00004651"/>
    </source>
</evidence>
<evidence type="ECO:0000259" key="7">
    <source>
        <dbReference type="Pfam" id="PF13244"/>
    </source>
</evidence>
<evidence type="ECO:0000313" key="8">
    <source>
        <dbReference type="EMBL" id="AAL81550.1"/>
    </source>
</evidence>
<name>Q8U104_PYRFU</name>
<dbReference type="Gene3D" id="1.20.120.1200">
    <property type="entry name" value="NADH-ubiquinone/plastoquinone oxidoreductase chain 6, subunit NuoJ"/>
    <property type="match status" value="1"/>
</dbReference>
<reference evidence="8 9" key="1">
    <citation type="journal article" date="1999" name="Genetics">
        <title>Divergence of the hyperthermophilic archaea Pyrococcus furiosus and P. horikoshii inferred from complete genomic sequences.</title>
        <authorList>
            <person name="Maeder D.L."/>
            <person name="Weiss R.B."/>
            <person name="Dunn D.M."/>
            <person name="Cherry J.L."/>
            <person name="Gonzalez J.M."/>
            <person name="DiRuggiero J."/>
            <person name="Robb F.T."/>
        </authorList>
    </citation>
    <scope>NUCLEOTIDE SEQUENCE [LARGE SCALE GENOMIC DNA]</scope>
    <source>
        <strain evidence="9">ATCC 43587 / DSM 3638 / JCM 8422 / Vc1</strain>
    </source>
</reference>
<dbReference type="PaxDb" id="186497-PF1426"/>
<feature type="transmembrane region" description="Helical" evidence="6">
    <location>
        <begin position="65"/>
        <end position="86"/>
    </location>
</feature>
<reference evidence="10" key="2">
    <citation type="journal article" date="2018" name="Cell">
        <title>Structure of an Ancient Respiratory System.</title>
        <authorList>
            <person name="Yu H."/>
            <person name="Wu C.H."/>
            <person name="Schut G.J."/>
            <person name="Haja D.K."/>
            <person name="Zhao G."/>
            <person name="Peters J.W."/>
            <person name="Adams M.W.W."/>
            <person name="Li H."/>
        </authorList>
    </citation>
    <scope>STRUCTURE BY ELECTRON MICROSCOPY (3.70 ANGSTROMS)</scope>
</reference>
<keyword evidence="2" id="KW-1003">Cell membrane</keyword>
<proteinExistence type="evidence at protein level"/>
<dbReference type="EMDB" id="EMD-7468"/>
<dbReference type="TCDB" id="3.D.1.4.1">
    <property type="family name" value="the h+ or na+-translocating nadh dehydrogenase (ndh) family"/>
</dbReference>
<comment type="subcellular location">
    <subcellularLocation>
        <location evidence="1">Cell membrane</location>
        <topology evidence="1">Multi-pass membrane protein</topology>
    </subcellularLocation>
</comment>
<sequence>MHISKKKGVRKMNLDMIIQFIVLGGIILSSVLMIVTRDLLVAVLASAAMSLLLSLEFYMLHAPDVAIAEAAVGAGVVTALVMYAISKTERWEREAP</sequence>
<feature type="domain" description="MrpA C-terminal/MbhD" evidence="7">
    <location>
        <begin position="26"/>
        <end position="90"/>
    </location>
</feature>
<dbReference type="Pfam" id="PF13244">
    <property type="entry name" value="MbhD"/>
    <property type="match status" value="1"/>
</dbReference>
<accession>Q8U104</accession>
<dbReference type="PATRIC" id="fig|186497.12.peg.1488"/>
<keyword evidence="9" id="KW-1185">Reference proteome</keyword>
<dbReference type="HOGENOM" id="CLU_173139_2_0_2"/>
<dbReference type="PDBsum" id="6CFW"/>
<dbReference type="GO" id="GO:0005886">
    <property type="term" value="C:plasma membrane"/>
    <property type="evidence" value="ECO:0007669"/>
    <property type="project" value="UniProtKB-SubCell"/>
</dbReference>
<evidence type="ECO:0000256" key="2">
    <source>
        <dbReference type="ARBA" id="ARBA00022475"/>
    </source>
</evidence>
<gene>
    <name evidence="8" type="ordered locus">PF1426</name>
</gene>
<dbReference type="SMR" id="Q8U104"/>
<dbReference type="AlphaFoldDB" id="Q8U104"/>
<keyword evidence="10" id="KW-0002">3D-structure</keyword>
<evidence type="ECO:0000256" key="4">
    <source>
        <dbReference type="ARBA" id="ARBA00022989"/>
    </source>
</evidence>
<dbReference type="KEGG" id="pfu:PF1426"/>
<dbReference type="PDB" id="6CFW">
    <property type="method" value="EM"/>
    <property type="resolution" value="3.70 A"/>
    <property type="chains" value="D=1-96"/>
</dbReference>
<evidence type="ECO:0000256" key="3">
    <source>
        <dbReference type="ARBA" id="ARBA00022692"/>
    </source>
</evidence>
<keyword evidence="5 6" id="KW-0472">Membrane</keyword>
<feature type="transmembrane region" description="Helical" evidence="6">
    <location>
        <begin position="39"/>
        <end position="58"/>
    </location>
</feature>
<evidence type="ECO:0000313" key="9">
    <source>
        <dbReference type="Proteomes" id="UP000001013"/>
    </source>
</evidence>
<evidence type="ECO:0000256" key="6">
    <source>
        <dbReference type="SAM" id="Phobius"/>
    </source>
</evidence>
<keyword evidence="4 6" id="KW-1133">Transmembrane helix</keyword>
<dbReference type="eggNOG" id="arCOG03076">
    <property type="taxonomic scope" value="Archaea"/>
</dbReference>
<protein>
    <recommendedName>
        <fullName evidence="7">MrpA C-terminal/MbhD domain-containing protein</fullName>
    </recommendedName>
</protein>
<dbReference type="EMBL" id="AE009950">
    <property type="protein sequence ID" value="AAL81550.1"/>
    <property type="molecule type" value="Genomic_DNA"/>
</dbReference>
<dbReference type="STRING" id="186497.PF1426"/>
<organism evidence="8 9">
    <name type="scientific">Pyrococcus furiosus (strain ATCC 43587 / DSM 3638 / JCM 8422 / Vc1)</name>
    <dbReference type="NCBI Taxonomy" id="186497"/>
    <lineage>
        <taxon>Archaea</taxon>
        <taxon>Methanobacteriati</taxon>
        <taxon>Methanobacteriota</taxon>
        <taxon>Thermococci</taxon>
        <taxon>Thermococcales</taxon>
        <taxon>Thermococcaceae</taxon>
        <taxon>Pyrococcus</taxon>
    </lineage>
</organism>
<evidence type="ECO:0007829" key="10">
    <source>
        <dbReference type="PDB" id="6CFW"/>
    </source>
</evidence>
<dbReference type="NCBIfam" id="NF006242">
    <property type="entry name" value="PRK08378.1"/>
    <property type="match status" value="1"/>
</dbReference>